<name>A0A9P3Q2C3_LYOSH</name>
<proteinExistence type="predicted"/>
<dbReference type="AlphaFoldDB" id="A0A9P3Q2C3"/>
<keyword evidence="2" id="KW-0808">Transferase</keyword>
<dbReference type="InterPro" id="IPR050951">
    <property type="entry name" value="Retrovirus_Pol_polyprotein"/>
</dbReference>
<evidence type="ECO:0000259" key="1">
    <source>
        <dbReference type="PROSITE" id="PS50878"/>
    </source>
</evidence>
<dbReference type="Proteomes" id="UP001063166">
    <property type="component" value="Unassembled WGS sequence"/>
</dbReference>
<reference evidence="2" key="1">
    <citation type="submission" date="2022-07" db="EMBL/GenBank/DDBJ databases">
        <title>The genome of Lyophyllum shimeji provides insight into the initial evolution of ectomycorrhizal fungal genome.</title>
        <authorList>
            <person name="Kobayashi Y."/>
            <person name="Shibata T."/>
            <person name="Hirakawa H."/>
            <person name="Shigenobu S."/>
            <person name="Nishiyama T."/>
            <person name="Yamada A."/>
            <person name="Hasebe M."/>
            <person name="Kawaguchi M."/>
        </authorList>
    </citation>
    <scope>NUCLEOTIDE SEQUENCE</scope>
    <source>
        <strain evidence="2">AT787</strain>
    </source>
</reference>
<keyword evidence="2" id="KW-0548">Nucleotidyltransferase</keyword>
<evidence type="ECO:0000313" key="3">
    <source>
        <dbReference type="Proteomes" id="UP001063166"/>
    </source>
</evidence>
<comment type="caution">
    <text evidence="2">The sequence shown here is derived from an EMBL/GenBank/DDBJ whole genome shotgun (WGS) entry which is preliminary data.</text>
</comment>
<dbReference type="SUPFAM" id="SSF56672">
    <property type="entry name" value="DNA/RNA polymerases"/>
    <property type="match status" value="1"/>
</dbReference>
<sequence>MMMNEIFKDMIDEGWLIICMDDMLIFSTDLEEHRRQTLRVLQRLKENDLFLKLEKCTFEATEIEYLGMIVTHDHIAMDPTKVTGIKDWPTPTNVKGVRSFLGFGNFYRKFISHYLDLTRPLNELTKKDKP</sequence>
<dbReference type="PANTHER" id="PTHR37984:SF5">
    <property type="entry name" value="PROTEIN NYNRIN-LIKE"/>
    <property type="match status" value="1"/>
</dbReference>
<dbReference type="Gene3D" id="3.30.70.270">
    <property type="match status" value="2"/>
</dbReference>
<feature type="domain" description="Reverse transcriptase" evidence="1">
    <location>
        <begin position="1"/>
        <end position="70"/>
    </location>
</feature>
<accession>A0A9P3Q2C3</accession>
<dbReference type="EMBL" id="BRPK01000030">
    <property type="protein sequence ID" value="GLB45794.1"/>
    <property type="molecule type" value="Genomic_DNA"/>
</dbReference>
<dbReference type="PANTHER" id="PTHR37984">
    <property type="entry name" value="PROTEIN CBG26694"/>
    <property type="match status" value="1"/>
</dbReference>
<dbReference type="InterPro" id="IPR000477">
    <property type="entry name" value="RT_dom"/>
</dbReference>
<dbReference type="OrthoDB" id="3010722at2759"/>
<evidence type="ECO:0000313" key="2">
    <source>
        <dbReference type="EMBL" id="GLB45794.1"/>
    </source>
</evidence>
<protein>
    <submittedName>
        <fullName evidence="2">Reverse transcriptase-rnase h-integrase</fullName>
    </submittedName>
</protein>
<keyword evidence="3" id="KW-1185">Reference proteome</keyword>
<dbReference type="InterPro" id="IPR043502">
    <property type="entry name" value="DNA/RNA_pol_sf"/>
</dbReference>
<keyword evidence="2" id="KW-0695">RNA-directed DNA polymerase</keyword>
<gene>
    <name evidence="2" type="ORF">LshimejAT787_3000030</name>
</gene>
<dbReference type="InterPro" id="IPR043128">
    <property type="entry name" value="Rev_trsase/Diguanyl_cyclase"/>
</dbReference>
<dbReference type="Pfam" id="PF00078">
    <property type="entry name" value="RVT_1"/>
    <property type="match status" value="1"/>
</dbReference>
<organism evidence="2 3">
    <name type="scientific">Lyophyllum shimeji</name>
    <name type="common">Hon-shimeji</name>
    <name type="synonym">Tricholoma shimeji</name>
    <dbReference type="NCBI Taxonomy" id="47721"/>
    <lineage>
        <taxon>Eukaryota</taxon>
        <taxon>Fungi</taxon>
        <taxon>Dikarya</taxon>
        <taxon>Basidiomycota</taxon>
        <taxon>Agaricomycotina</taxon>
        <taxon>Agaricomycetes</taxon>
        <taxon>Agaricomycetidae</taxon>
        <taxon>Agaricales</taxon>
        <taxon>Tricholomatineae</taxon>
        <taxon>Lyophyllaceae</taxon>
        <taxon>Lyophyllum</taxon>
    </lineage>
</organism>
<dbReference type="PROSITE" id="PS50878">
    <property type="entry name" value="RT_POL"/>
    <property type="match status" value="1"/>
</dbReference>
<dbReference type="GO" id="GO:0003964">
    <property type="term" value="F:RNA-directed DNA polymerase activity"/>
    <property type="evidence" value="ECO:0007669"/>
    <property type="project" value="UniProtKB-KW"/>
</dbReference>